<gene>
    <name evidence="2" type="ORF">K457DRAFT_123810</name>
</gene>
<dbReference type="Proteomes" id="UP000078512">
    <property type="component" value="Unassembled WGS sequence"/>
</dbReference>
<protein>
    <submittedName>
        <fullName evidence="2">Uncharacterized protein</fullName>
    </submittedName>
</protein>
<keyword evidence="3" id="KW-1185">Reference proteome</keyword>
<dbReference type="EMBL" id="KV442027">
    <property type="protein sequence ID" value="OAQ31941.1"/>
    <property type="molecule type" value="Genomic_DNA"/>
</dbReference>
<dbReference type="AlphaFoldDB" id="A0A197K5G9"/>
<feature type="region of interest" description="Disordered" evidence="1">
    <location>
        <begin position="1"/>
        <end position="27"/>
    </location>
</feature>
<name>A0A197K5G9_9FUNG</name>
<proteinExistence type="predicted"/>
<evidence type="ECO:0000313" key="2">
    <source>
        <dbReference type="EMBL" id="OAQ31941.1"/>
    </source>
</evidence>
<evidence type="ECO:0000313" key="3">
    <source>
        <dbReference type="Proteomes" id="UP000078512"/>
    </source>
</evidence>
<organism evidence="2 3">
    <name type="scientific">Linnemannia elongata AG-77</name>
    <dbReference type="NCBI Taxonomy" id="1314771"/>
    <lineage>
        <taxon>Eukaryota</taxon>
        <taxon>Fungi</taxon>
        <taxon>Fungi incertae sedis</taxon>
        <taxon>Mucoromycota</taxon>
        <taxon>Mortierellomycotina</taxon>
        <taxon>Mortierellomycetes</taxon>
        <taxon>Mortierellales</taxon>
        <taxon>Mortierellaceae</taxon>
        <taxon>Linnemannia</taxon>
    </lineage>
</organism>
<reference evidence="2 3" key="1">
    <citation type="submission" date="2016-05" db="EMBL/GenBank/DDBJ databases">
        <title>Genome sequencing reveals origins of a unique bacterial endosymbiosis in the earliest lineages of terrestrial Fungi.</title>
        <authorList>
            <consortium name="DOE Joint Genome Institute"/>
            <person name="Uehling J."/>
            <person name="Gryganskyi A."/>
            <person name="Hameed K."/>
            <person name="Tschaplinski T."/>
            <person name="Misztal P."/>
            <person name="Wu S."/>
            <person name="Desiro A."/>
            <person name="Vande Pol N."/>
            <person name="Du Z.-Y."/>
            <person name="Zienkiewicz A."/>
            <person name="Zienkiewicz K."/>
            <person name="Morin E."/>
            <person name="Tisserant E."/>
            <person name="Splivallo R."/>
            <person name="Hainaut M."/>
            <person name="Henrissat B."/>
            <person name="Ohm R."/>
            <person name="Kuo A."/>
            <person name="Yan J."/>
            <person name="Lipzen A."/>
            <person name="Nolan M."/>
            <person name="Labutti K."/>
            <person name="Barry K."/>
            <person name="Goldstein A."/>
            <person name="Labbe J."/>
            <person name="Schadt C."/>
            <person name="Tuskan G."/>
            <person name="Grigoriev I."/>
            <person name="Martin F."/>
            <person name="Vilgalys R."/>
            <person name="Bonito G."/>
        </authorList>
    </citation>
    <scope>NUCLEOTIDE SEQUENCE [LARGE SCALE GENOMIC DNA]</scope>
    <source>
        <strain evidence="2 3">AG-77</strain>
    </source>
</reference>
<accession>A0A197K5G9</accession>
<sequence length="186" mass="20847">MPDPPQMRLSKASNRRRDQPRMTRKRGAQQLRHAIIRQRENCQPDLPQTGVHFNKLQQTNCIRMVDNPFVVQFRRKRIEPSQVPEQVSLHREGLEGITKNAVNRPDMGRVLEDGGLDLWGGTEEGDGVLVDEGEVCPEDWREGLVPGMANASAEGEGTSMVEWVKVGEVGGGWSGGEMEHRMPQEG</sequence>
<evidence type="ECO:0000256" key="1">
    <source>
        <dbReference type="SAM" id="MobiDB-lite"/>
    </source>
</evidence>